<accession>A0A8T0N572</accession>
<proteinExistence type="predicted"/>
<keyword evidence="5" id="KW-0863">Zinc-finger</keyword>
<organism evidence="8 9">
    <name type="scientific">Panicum virgatum</name>
    <name type="common">Blackwell switchgrass</name>
    <dbReference type="NCBI Taxonomy" id="38727"/>
    <lineage>
        <taxon>Eukaryota</taxon>
        <taxon>Viridiplantae</taxon>
        <taxon>Streptophyta</taxon>
        <taxon>Embryophyta</taxon>
        <taxon>Tracheophyta</taxon>
        <taxon>Spermatophyta</taxon>
        <taxon>Magnoliopsida</taxon>
        <taxon>Liliopsida</taxon>
        <taxon>Poales</taxon>
        <taxon>Poaceae</taxon>
        <taxon>PACMAD clade</taxon>
        <taxon>Panicoideae</taxon>
        <taxon>Panicodae</taxon>
        <taxon>Paniceae</taxon>
        <taxon>Panicinae</taxon>
        <taxon>Panicum</taxon>
        <taxon>Panicum sect. Hiantes</taxon>
    </lineage>
</organism>
<dbReference type="PROSITE" id="PS50089">
    <property type="entry name" value="ZF_RING_2"/>
    <property type="match status" value="1"/>
</dbReference>
<dbReference type="InterPro" id="IPR001841">
    <property type="entry name" value="Znf_RING"/>
</dbReference>
<dbReference type="InterPro" id="IPR056527">
    <property type="entry name" value="WD40_RFWD3"/>
</dbReference>
<dbReference type="SUPFAM" id="SSF57850">
    <property type="entry name" value="RING/U-box"/>
    <property type="match status" value="1"/>
</dbReference>
<evidence type="ECO:0000256" key="3">
    <source>
        <dbReference type="ARBA" id="ARBA00022574"/>
    </source>
</evidence>
<dbReference type="CDD" id="cd16450">
    <property type="entry name" value="mRING-C3HGC3_RFWD3"/>
    <property type="match status" value="1"/>
</dbReference>
<dbReference type="GO" id="GO:0016567">
    <property type="term" value="P:protein ubiquitination"/>
    <property type="evidence" value="ECO:0007669"/>
    <property type="project" value="InterPro"/>
</dbReference>
<dbReference type="AlphaFoldDB" id="A0A8T0N572"/>
<feature type="region of interest" description="Disordered" evidence="6">
    <location>
        <begin position="517"/>
        <end position="537"/>
    </location>
</feature>
<feature type="domain" description="RING-type" evidence="7">
    <location>
        <begin position="158"/>
        <end position="204"/>
    </location>
</feature>
<evidence type="ECO:0000256" key="1">
    <source>
        <dbReference type="ARBA" id="ARBA00000900"/>
    </source>
</evidence>
<dbReference type="SMART" id="SM00184">
    <property type="entry name" value="RING"/>
    <property type="match status" value="1"/>
</dbReference>
<comment type="caution">
    <text evidence="8">The sequence shown here is derived from an EMBL/GenBank/DDBJ whole genome shotgun (WGS) entry which is preliminary data.</text>
</comment>
<comment type="catalytic activity">
    <reaction evidence="1">
        <text>S-ubiquitinyl-[E2 ubiquitin-conjugating enzyme]-L-cysteine + [acceptor protein]-L-lysine = [E2 ubiquitin-conjugating enzyme]-L-cysteine + N(6)-ubiquitinyl-[acceptor protein]-L-lysine.</text>
        <dbReference type="EC" id="2.3.2.27"/>
    </reaction>
</comment>
<dbReference type="GO" id="GO:0061630">
    <property type="term" value="F:ubiquitin protein ligase activity"/>
    <property type="evidence" value="ECO:0007669"/>
    <property type="project" value="UniProtKB-EC"/>
</dbReference>
<dbReference type="SUPFAM" id="SSF50978">
    <property type="entry name" value="WD40 repeat-like"/>
    <property type="match status" value="1"/>
</dbReference>
<dbReference type="InterPro" id="IPR013083">
    <property type="entry name" value="Znf_RING/FYVE/PHD"/>
</dbReference>
<keyword evidence="5" id="KW-0862">Zinc</keyword>
<keyword evidence="9" id="KW-1185">Reference proteome</keyword>
<sequence>MGQFPGASLSCPIARRRLAAKSIRSPLLPLCRLRAGAGAATMPSRSRAARGPTLHPVSLDDFFRDGVEIDFGEEDQEEDPDGDGGSSEEGEDDGGSEEEGEDESEGSSDDEDDDDEEEEEEREREEFAGGDCGPSAQARVSLVTAAGGSAERANMPTCPVCMEPWTSQGPHRISCIPCGHVYGRSCLERWLTQRGNTSATCPQCGKRFKNKDIINLYAPEVAIPKNELEKEISCLRERNDSLEKKVLHHDKLFEEMTKRQIDMEQRIIDAVSSKRQKVAGHLDGAARLEPSSSTTVNFSLQNELFLDGARVISIDASNQIILASGRASAVGAEYVLTKISMFSTHEAKIRLPPDTKAVRDMCILPGGSAIFTSLGRRLSLFSMTTDSVVLQCDLPVPGWSCSADVSSSQHIYAGLQNGMLLVFDIRQAARPLYSMMGLSAQPIHTLHSVIDNNGCRKILSASAVGPCMWDPDDNQSRPHLLTGMDNQRVCISLACAPPSSDLLVASFRPKVGTSEDANTSQVYLSQTPSRPVGSGKLGHHSLIRRTGNASLAEGTTCYGNVSEVRMSKSAIIPYGDNQHLFAYGDESLRGVRTWQLPSFAIHADLCSHWQPILDLRYAESPGGGRYLGCLSKGKLQVFRIS</sequence>
<dbReference type="Proteomes" id="UP000823388">
    <property type="component" value="Chromosome 9N"/>
</dbReference>
<dbReference type="Pfam" id="PF23419">
    <property type="entry name" value="WD40_RFWD3"/>
    <property type="match status" value="1"/>
</dbReference>
<dbReference type="PANTHER" id="PTHR16047">
    <property type="entry name" value="RFWD3 PROTEIN"/>
    <property type="match status" value="1"/>
</dbReference>
<dbReference type="InterPro" id="IPR037381">
    <property type="entry name" value="RFWD3"/>
</dbReference>
<dbReference type="InterPro" id="IPR015943">
    <property type="entry name" value="WD40/YVTN_repeat-like_dom_sf"/>
</dbReference>
<dbReference type="Gene3D" id="2.130.10.10">
    <property type="entry name" value="YVTN repeat-like/Quinoprotein amine dehydrogenase"/>
    <property type="match status" value="1"/>
</dbReference>
<dbReference type="PANTHER" id="PTHR16047:SF10">
    <property type="entry name" value="TRANSDUCIN_WD40 REPEAT-LIKE SUPERFAMILY PROTEIN"/>
    <property type="match status" value="1"/>
</dbReference>
<evidence type="ECO:0000256" key="2">
    <source>
        <dbReference type="ARBA" id="ARBA00012483"/>
    </source>
</evidence>
<evidence type="ECO:0000256" key="6">
    <source>
        <dbReference type="SAM" id="MobiDB-lite"/>
    </source>
</evidence>
<comment type="subcellular location">
    <subcellularLocation>
        <location evidence="4">Nucleus</location>
        <location evidence="4">Nuclear body</location>
    </subcellularLocation>
</comment>
<dbReference type="GO" id="GO:0036297">
    <property type="term" value="P:interstrand cross-link repair"/>
    <property type="evidence" value="ECO:0007669"/>
    <property type="project" value="InterPro"/>
</dbReference>
<feature type="compositionally biased region" description="Polar residues" evidence="6">
    <location>
        <begin position="517"/>
        <end position="529"/>
    </location>
</feature>
<feature type="compositionally biased region" description="Acidic residues" evidence="6">
    <location>
        <begin position="68"/>
        <end position="123"/>
    </location>
</feature>
<dbReference type="GO" id="GO:0008270">
    <property type="term" value="F:zinc ion binding"/>
    <property type="evidence" value="ECO:0007669"/>
    <property type="project" value="UniProtKB-KW"/>
</dbReference>
<dbReference type="OrthoDB" id="5600418at2759"/>
<dbReference type="InterPro" id="IPR036322">
    <property type="entry name" value="WD40_repeat_dom_sf"/>
</dbReference>
<evidence type="ECO:0000256" key="5">
    <source>
        <dbReference type="PROSITE-ProRule" id="PRU00175"/>
    </source>
</evidence>
<evidence type="ECO:0000313" key="9">
    <source>
        <dbReference type="Proteomes" id="UP000823388"/>
    </source>
</evidence>
<gene>
    <name evidence="8" type="ORF">PVAP13_9NG832000</name>
</gene>
<evidence type="ECO:0000256" key="4">
    <source>
        <dbReference type="ARBA" id="ARBA00034306"/>
    </source>
</evidence>
<feature type="region of interest" description="Disordered" evidence="6">
    <location>
        <begin position="37"/>
        <end position="136"/>
    </location>
</feature>
<dbReference type="GO" id="GO:0016604">
    <property type="term" value="C:nuclear body"/>
    <property type="evidence" value="ECO:0007669"/>
    <property type="project" value="UniProtKB-SubCell"/>
</dbReference>
<dbReference type="Pfam" id="PF13639">
    <property type="entry name" value="zf-RING_2"/>
    <property type="match status" value="1"/>
</dbReference>
<dbReference type="EC" id="2.3.2.27" evidence="2"/>
<keyword evidence="5" id="KW-0479">Metal-binding</keyword>
<keyword evidence="3" id="KW-0853">WD repeat</keyword>
<name>A0A8T0N572_PANVG</name>
<protein>
    <recommendedName>
        <fullName evidence="2">RING-type E3 ubiquitin transferase</fullName>
        <ecNumber evidence="2">2.3.2.27</ecNumber>
    </recommendedName>
</protein>
<dbReference type="Gene3D" id="3.30.40.10">
    <property type="entry name" value="Zinc/RING finger domain, C3HC4 (zinc finger)"/>
    <property type="match status" value="1"/>
</dbReference>
<evidence type="ECO:0000259" key="7">
    <source>
        <dbReference type="PROSITE" id="PS50089"/>
    </source>
</evidence>
<dbReference type="EMBL" id="CM029054">
    <property type="protein sequence ID" value="KAG2544185.1"/>
    <property type="molecule type" value="Genomic_DNA"/>
</dbReference>
<evidence type="ECO:0000313" key="8">
    <source>
        <dbReference type="EMBL" id="KAG2544185.1"/>
    </source>
</evidence>
<reference evidence="8" key="1">
    <citation type="submission" date="2020-05" db="EMBL/GenBank/DDBJ databases">
        <title>WGS assembly of Panicum virgatum.</title>
        <authorList>
            <person name="Lovell J.T."/>
            <person name="Jenkins J."/>
            <person name="Shu S."/>
            <person name="Juenger T.E."/>
            <person name="Schmutz J."/>
        </authorList>
    </citation>
    <scope>NUCLEOTIDE SEQUENCE</scope>
    <source>
        <strain evidence="8">AP13</strain>
    </source>
</reference>